<sequence length="277" mass="29997">MCRWLGYVGAPIEPRELLYDPERSLIEQSRQHAPGMPVPNGDGFGLGWYGRREVPALFHSDAPAWGDRNLATLSAEVCTPMFLAHVRAATGTPVQETNCHPFAAGRWMFVHNGYVADHARLRRDLVLAVRPDLFGSILGTTDSEVLFLLAITFGLLEDPLPALERMAGFVESVAAASGVADPLQMTLGLTDGARLHAVRYASGGEPNTLWSSADVETLRLLYPERERFAHFSPGARVVVSEPLVALPGAWQEVPAGSALVVAEDGVEQLPFVPRPPG</sequence>
<dbReference type="EC" id="2.4.2.-" evidence="2"/>
<dbReference type="PANTHER" id="PTHR43187">
    <property type="entry name" value="GLUTAMINE AMIDOTRANSFERASE DUG3-RELATED"/>
    <property type="match status" value="1"/>
</dbReference>
<keyword evidence="2" id="KW-0808">Transferase</keyword>
<evidence type="ECO:0000313" key="3">
    <source>
        <dbReference type="Proteomes" id="UP000006461"/>
    </source>
</evidence>
<dbReference type="CDD" id="cd01908">
    <property type="entry name" value="YafJ"/>
    <property type="match status" value="1"/>
</dbReference>
<protein>
    <submittedName>
        <fullName evidence="2">Glutamine amidotransferases class-II</fullName>
        <ecNumber evidence="2">2.4.2.-</ecNumber>
    </submittedName>
</protein>
<reference evidence="2 3" key="1">
    <citation type="journal article" date="2012" name="J. Bacteriol.">
        <title>Genome Sequence of Radiation-Resistant Modestobacter marinus Strain BC501, a Representative Actinobacterium That Thrives on Calcareous Stone Surfaces.</title>
        <authorList>
            <person name="Normand P."/>
            <person name="Gury J."/>
            <person name="Pujic P."/>
            <person name="Chouaia B."/>
            <person name="Crotti E."/>
            <person name="Brusetti L."/>
            <person name="Daffonchio D."/>
            <person name="Vacherie B."/>
            <person name="Barbe V."/>
            <person name="Medigue C."/>
            <person name="Calteau A."/>
            <person name="Ghodhbane-Gtari F."/>
            <person name="Essoussi I."/>
            <person name="Nouioui I."/>
            <person name="Abbassi-Ghozzi I."/>
            <person name="Gtari M."/>
        </authorList>
    </citation>
    <scope>NUCLEOTIDE SEQUENCE [LARGE SCALE GENOMIC DNA]</scope>
    <source>
        <strain evidence="3">BC 501</strain>
    </source>
</reference>
<keyword evidence="3" id="KW-1185">Reference proteome</keyword>
<dbReference type="PATRIC" id="fig|477641.3.peg.2284"/>
<dbReference type="OMA" id="SVHPAWN"/>
<dbReference type="SUPFAM" id="SSF56235">
    <property type="entry name" value="N-terminal nucleophile aminohydrolases (Ntn hydrolases)"/>
    <property type="match status" value="1"/>
</dbReference>
<dbReference type="STRING" id="477641.MODMU_2409"/>
<dbReference type="HOGENOM" id="CLU_042555_0_0_11"/>
<gene>
    <name evidence="2" type="ordered locus">MODMU_2409</name>
</gene>
<name>I4EWS5_MODI5</name>
<dbReference type="Proteomes" id="UP000006461">
    <property type="component" value="Chromosome"/>
</dbReference>
<dbReference type="GO" id="GO:0016757">
    <property type="term" value="F:glycosyltransferase activity"/>
    <property type="evidence" value="ECO:0007669"/>
    <property type="project" value="UniProtKB-KW"/>
</dbReference>
<dbReference type="Pfam" id="PF13522">
    <property type="entry name" value="GATase_6"/>
    <property type="match status" value="1"/>
</dbReference>
<dbReference type="Gene3D" id="3.60.20.10">
    <property type="entry name" value="Glutamine Phosphoribosylpyrophosphate, subunit 1, domain 1"/>
    <property type="match status" value="1"/>
</dbReference>
<organism evidence="2 3">
    <name type="scientific">Modestobacter italicus (strain DSM 44449 / CECT 9708 / BC 501)</name>
    <dbReference type="NCBI Taxonomy" id="2732864"/>
    <lineage>
        <taxon>Bacteria</taxon>
        <taxon>Bacillati</taxon>
        <taxon>Actinomycetota</taxon>
        <taxon>Actinomycetes</taxon>
        <taxon>Geodermatophilales</taxon>
        <taxon>Geodermatophilaceae</taxon>
        <taxon>Modestobacter</taxon>
    </lineage>
</organism>
<keyword evidence="2" id="KW-0328">Glycosyltransferase</keyword>
<proteinExistence type="predicted"/>
<dbReference type="PROSITE" id="PS51278">
    <property type="entry name" value="GATASE_TYPE_2"/>
    <property type="match status" value="1"/>
</dbReference>
<dbReference type="AlphaFoldDB" id="I4EWS5"/>
<accession>I4EWS5</accession>
<dbReference type="PANTHER" id="PTHR43187:SF1">
    <property type="entry name" value="GLUTAMINE AMIDOTRANSFERASE DUG3-RELATED"/>
    <property type="match status" value="1"/>
</dbReference>
<dbReference type="OrthoDB" id="9804310at2"/>
<evidence type="ECO:0000313" key="2">
    <source>
        <dbReference type="EMBL" id="CCH87838.1"/>
    </source>
</evidence>
<dbReference type="InterPro" id="IPR052373">
    <property type="entry name" value="Gamma-glu_amide_hydrolase"/>
</dbReference>
<dbReference type="eggNOG" id="COG0121">
    <property type="taxonomic scope" value="Bacteria"/>
</dbReference>
<dbReference type="EMBL" id="FO203431">
    <property type="protein sequence ID" value="CCH87838.1"/>
    <property type="molecule type" value="Genomic_DNA"/>
</dbReference>
<dbReference type="InterPro" id="IPR029055">
    <property type="entry name" value="Ntn_hydrolases_N"/>
</dbReference>
<evidence type="ECO:0000259" key="1">
    <source>
        <dbReference type="PROSITE" id="PS51278"/>
    </source>
</evidence>
<dbReference type="KEGG" id="mmar:MODMU_2409"/>
<keyword evidence="2" id="KW-0315">Glutamine amidotransferase</keyword>
<feature type="domain" description="Glutamine amidotransferase type-2" evidence="1">
    <location>
        <begin position="2"/>
        <end position="242"/>
    </location>
</feature>
<dbReference type="InterPro" id="IPR017932">
    <property type="entry name" value="GATase_2_dom"/>
</dbReference>